<sequence length="235" mass="25640">MGNKINIRLKMCSLFGQKCYSRFSVCLIIILQFAFSTALNLKSLNEDQFETQDESPEEPEEPEESDDPEIDLGTGAIVGIVIGILALLIAIPNLLCFCFGCLCFKEKEPKIIGVTPSASATLRKEHARKGTTNETTMEHDNSRKFSTSTTPNRRDSQFSSATAPPGQEFTPYPLDDNLGAFYYNLGYEPPPPYAFGDGVPYSDDAWDVRNGASRSASIRPSLGNIAGPGPSIIKG</sequence>
<evidence type="ECO:0000313" key="4">
    <source>
        <dbReference type="Proteomes" id="UP000198287"/>
    </source>
</evidence>
<keyword evidence="4" id="KW-1185">Reference proteome</keyword>
<reference evidence="3 4" key="1">
    <citation type="submission" date="2015-12" db="EMBL/GenBank/DDBJ databases">
        <title>The genome of Folsomia candida.</title>
        <authorList>
            <person name="Faddeeva A."/>
            <person name="Derks M.F."/>
            <person name="Anvar Y."/>
            <person name="Smit S."/>
            <person name="Van Straalen N."/>
            <person name="Roelofs D."/>
        </authorList>
    </citation>
    <scope>NUCLEOTIDE SEQUENCE [LARGE SCALE GENOMIC DNA]</scope>
    <source>
        <strain evidence="3 4">VU population</strain>
        <tissue evidence="3">Whole body</tissue>
    </source>
</reference>
<keyword evidence="2" id="KW-1133">Transmembrane helix</keyword>
<gene>
    <name evidence="3" type="ORF">Fcan01_13528</name>
</gene>
<keyword evidence="2" id="KW-0812">Transmembrane</keyword>
<feature type="transmembrane region" description="Helical" evidence="2">
    <location>
        <begin position="76"/>
        <end position="104"/>
    </location>
</feature>
<dbReference type="AlphaFoldDB" id="A0A226E4E2"/>
<feature type="compositionally biased region" description="Polar residues" evidence="1">
    <location>
        <begin position="144"/>
        <end position="162"/>
    </location>
</feature>
<feature type="region of interest" description="Disordered" evidence="1">
    <location>
        <begin position="47"/>
        <end position="70"/>
    </location>
</feature>
<feature type="region of interest" description="Disordered" evidence="1">
    <location>
        <begin position="122"/>
        <end position="169"/>
    </location>
</feature>
<dbReference type="Proteomes" id="UP000198287">
    <property type="component" value="Unassembled WGS sequence"/>
</dbReference>
<comment type="caution">
    <text evidence="3">The sequence shown here is derived from an EMBL/GenBank/DDBJ whole genome shotgun (WGS) entry which is preliminary data.</text>
</comment>
<protein>
    <submittedName>
        <fullName evidence="3">Uncharacterized protein</fullName>
    </submittedName>
</protein>
<organism evidence="3 4">
    <name type="scientific">Folsomia candida</name>
    <name type="common">Springtail</name>
    <dbReference type="NCBI Taxonomy" id="158441"/>
    <lineage>
        <taxon>Eukaryota</taxon>
        <taxon>Metazoa</taxon>
        <taxon>Ecdysozoa</taxon>
        <taxon>Arthropoda</taxon>
        <taxon>Hexapoda</taxon>
        <taxon>Collembola</taxon>
        <taxon>Entomobryomorpha</taxon>
        <taxon>Isotomoidea</taxon>
        <taxon>Isotomidae</taxon>
        <taxon>Proisotominae</taxon>
        <taxon>Folsomia</taxon>
    </lineage>
</organism>
<accession>A0A226E4E2</accession>
<dbReference type="OMA" id="HIYEQPP"/>
<name>A0A226E4E2_FOLCA</name>
<proteinExistence type="predicted"/>
<evidence type="ECO:0000256" key="1">
    <source>
        <dbReference type="SAM" id="MobiDB-lite"/>
    </source>
</evidence>
<keyword evidence="2" id="KW-0472">Membrane</keyword>
<dbReference type="EMBL" id="LNIX01000007">
    <property type="protein sequence ID" value="OXA52299.1"/>
    <property type="molecule type" value="Genomic_DNA"/>
</dbReference>
<feature type="transmembrane region" description="Helical" evidence="2">
    <location>
        <begin position="20"/>
        <end position="39"/>
    </location>
</feature>
<evidence type="ECO:0000313" key="3">
    <source>
        <dbReference type="EMBL" id="OXA52299.1"/>
    </source>
</evidence>
<evidence type="ECO:0000256" key="2">
    <source>
        <dbReference type="SAM" id="Phobius"/>
    </source>
</evidence>